<accession>A0A644XX22</accession>
<gene>
    <name evidence="3" type="ORF">SDC9_67238</name>
</gene>
<feature type="region of interest" description="Disordered" evidence="1">
    <location>
        <begin position="115"/>
        <end position="139"/>
    </location>
</feature>
<feature type="transmembrane region" description="Helical" evidence="2">
    <location>
        <begin position="37"/>
        <end position="59"/>
    </location>
</feature>
<keyword evidence="2" id="KW-0472">Membrane</keyword>
<keyword evidence="2" id="KW-1133">Transmembrane helix</keyword>
<proteinExistence type="predicted"/>
<evidence type="ECO:0000256" key="2">
    <source>
        <dbReference type="SAM" id="Phobius"/>
    </source>
</evidence>
<comment type="caution">
    <text evidence="3">The sequence shown here is derived from an EMBL/GenBank/DDBJ whole genome shotgun (WGS) entry which is preliminary data.</text>
</comment>
<evidence type="ECO:0000256" key="1">
    <source>
        <dbReference type="SAM" id="MobiDB-lite"/>
    </source>
</evidence>
<protein>
    <submittedName>
        <fullName evidence="3">Uncharacterized protein</fullName>
    </submittedName>
</protein>
<reference evidence="3" key="1">
    <citation type="submission" date="2019-08" db="EMBL/GenBank/DDBJ databases">
        <authorList>
            <person name="Kucharzyk K."/>
            <person name="Murdoch R.W."/>
            <person name="Higgins S."/>
            <person name="Loffler F."/>
        </authorList>
    </citation>
    <scope>NUCLEOTIDE SEQUENCE</scope>
</reference>
<name>A0A644XX22_9ZZZZ</name>
<feature type="region of interest" description="Disordered" evidence="1">
    <location>
        <begin position="63"/>
        <end position="96"/>
    </location>
</feature>
<evidence type="ECO:0000313" key="3">
    <source>
        <dbReference type="EMBL" id="MPM20802.1"/>
    </source>
</evidence>
<keyword evidence="2" id="KW-0812">Transmembrane</keyword>
<dbReference type="EMBL" id="VSSQ01003461">
    <property type="protein sequence ID" value="MPM20802.1"/>
    <property type="molecule type" value="Genomic_DNA"/>
</dbReference>
<sequence>MRIAVVRVTAVTAATLALSGASQWAWAAPASGTDRTGTWIALLAAVVVALAAGVVVLVSPGGHGARAGRHGARPAAAGPYGAIPPDTVITGPKPTHGARMRFEDTGEIEVQRALAAEAHARRADVGPADPGDQAERSRT</sequence>
<organism evidence="3">
    <name type="scientific">bioreactor metagenome</name>
    <dbReference type="NCBI Taxonomy" id="1076179"/>
    <lineage>
        <taxon>unclassified sequences</taxon>
        <taxon>metagenomes</taxon>
        <taxon>ecological metagenomes</taxon>
    </lineage>
</organism>
<dbReference type="AlphaFoldDB" id="A0A644XX22"/>